<reference evidence="2 3" key="1">
    <citation type="submission" date="2024-02" db="EMBL/GenBank/DDBJ databases">
        <title>A chromosome-level genome assembly of Drosophila madeirensis, a fruit fly species endemic to Madeira island.</title>
        <authorList>
            <person name="Tomihara K."/>
            <person name="Llopart A."/>
            <person name="Yamamoto D."/>
        </authorList>
    </citation>
    <scope>NUCLEOTIDE SEQUENCE [LARGE SCALE GENOMIC DNA]</scope>
    <source>
        <strain evidence="2 3">RF1</strain>
    </source>
</reference>
<gene>
    <name evidence="2" type="ORF">DMAD_10220</name>
</gene>
<proteinExistence type="predicted"/>
<feature type="compositionally biased region" description="Polar residues" evidence="1">
    <location>
        <begin position="11"/>
        <end position="21"/>
    </location>
</feature>
<organism evidence="2 3">
    <name type="scientific">Drosophila madeirensis</name>
    <name type="common">Fruit fly</name>
    <dbReference type="NCBI Taxonomy" id="30013"/>
    <lineage>
        <taxon>Eukaryota</taxon>
        <taxon>Metazoa</taxon>
        <taxon>Ecdysozoa</taxon>
        <taxon>Arthropoda</taxon>
        <taxon>Hexapoda</taxon>
        <taxon>Insecta</taxon>
        <taxon>Pterygota</taxon>
        <taxon>Neoptera</taxon>
        <taxon>Endopterygota</taxon>
        <taxon>Diptera</taxon>
        <taxon>Brachycera</taxon>
        <taxon>Muscomorpha</taxon>
        <taxon>Ephydroidea</taxon>
        <taxon>Drosophilidae</taxon>
        <taxon>Drosophila</taxon>
        <taxon>Sophophora</taxon>
    </lineage>
</organism>
<feature type="compositionally biased region" description="Basic and acidic residues" evidence="1">
    <location>
        <begin position="372"/>
        <end position="390"/>
    </location>
</feature>
<accession>A0AAU9F8V0</accession>
<feature type="region of interest" description="Disordered" evidence="1">
    <location>
        <begin position="226"/>
        <end position="265"/>
    </location>
</feature>
<feature type="compositionally biased region" description="Basic and acidic residues" evidence="1">
    <location>
        <begin position="346"/>
        <end position="358"/>
    </location>
</feature>
<feature type="compositionally biased region" description="Basic and acidic residues" evidence="1">
    <location>
        <begin position="284"/>
        <end position="298"/>
    </location>
</feature>
<feature type="compositionally biased region" description="Polar residues" evidence="1">
    <location>
        <begin position="404"/>
        <end position="413"/>
    </location>
</feature>
<evidence type="ECO:0000256" key="1">
    <source>
        <dbReference type="SAM" id="MobiDB-lite"/>
    </source>
</evidence>
<feature type="compositionally biased region" description="Basic and acidic residues" evidence="1">
    <location>
        <begin position="154"/>
        <end position="178"/>
    </location>
</feature>
<feature type="region of interest" description="Disordered" evidence="1">
    <location>
        <begin position="281"/>
        <end position="329"/>
    </location>
</feature>
<dbReference type="EMBL" id="AP029263">
    <property type="protein sequence ID" value="BFF92086.1"/>
    <property type="molecule type" value="Genomic_DNA"/>
</dbReference>
<sequence length="428" mass="48729">MPPTHRKILQEKQQNVPSTAQPPHLTKKKKNLTKPETASSVENVWRTAFAQGNGNSNPNSKIQKEIPKSLAPQKALPLWSSQTTKLDKENKSIAIQDSIGVGTDKKALKRRLSTYMRPEELAEVVSRVKKAIETPPEKVRKSETVPQTKKSVKKTTDAAQWKEKKKEKTKQDQKEQTVKRAGKTKTVPQPVKVKNSKDEKRLTTEAAEAVEDKGEFLRFVNLAKNKENTKQDQKEQTVKRAGKTKTVPQPVKVKNSKDEKRLTTEAAEAVEDKGEFLRFLNLAKNKEKTKQDQKEQTGKRARKPKTVPQPVKFKNSKDERRLTTGTADAVEGQGEFLRFVNLAKNKEKTKQDQKEQTVKRARKTATVPQAGKVKETKDERRKTTDAADAVEDKGEFLRFLNLTNTQQLAASTNRRSKRRTRYKNDDRF</sequence>
<evidence type="ECO:0000313" key="3">
    <source>
        <dbReference type="Proteomes" id="UP001500889"/>
    </source>
</evidence>
<feature type="compositionally biased region" description="Basic and acidic residues" evidence="1">
    <location>
        <begin position="130"/>
        <end position="143"/>
    </location>
</feature>
<feature type="region of interest" description="Disordered" evidence="1">
    <location>
        <begin position="404"/>
        <end position="428"/>
    </location>
</feature>
<feature type="region of interest" description="Disordered" evidence="1">
    <location>
        <begin position="346"/>
        <end position="390"/>
    </location>
</feature>
<dbReference type="AlphaFoldDB" id="A0AAU9F8V0"/>
<dbReference type="Proteomes" id="UP001500889">
    <property type="component" value="Chromosome O"/>
</dbReference>
<keyword evidence="3" id="KW-1185">Reference proteome</keyword>
<feature type="region of interest" description="Disordered" evidence="1">
    <location>
        <begin position="130"/>
        <end position="208"/>
    </location>
</feature>
<evidence type="ECO:0000313" key="2">
    <source>
        <dbReference type="EMBL" id="BFF92086.1"/>
    </source>
</evidence>
<feature type="region of interest" description="Disordered" evidence="1">
    <location>
        <begin position="1"/>
        <end position="75"/>
    </location>
</feature>
<name>A0AAU9F8V0_DROMD</name>
<protein>
    <submittedName>
        <fullName evidence="2">Uncharacterized protein</fullName>
    </submittedName>
</protein>
<feature type="compositionally biased region" description="Polar residues" evidence="1">
    <location>
        <begin position="50"/>
        <end position="61"/>
    </location>
</feature>
<feature type="compositionally biased region" description="Low complexity" evidence="1">
    <location>
        <begin position="244"/>
        <end position="253"/>
    </location>
</feature>
<feature type="compositionally biased region" description="Low complexity" evidence="1">
    <location>
        <begin position="184"/>
        <end position="193"/>
    </location>
</feature>
<feature type="compositionally biased region" description="Basic and acidic residues" evidence="1">
    <location>
        <begin position="226"/>
        <end position="238"/>
    </location>
</feature>